<dbReference type="RefSeq" id="WP_103890290.1">
    <property type="nucleotide sequence ID" value="NZ_FNVU01000025.1"/>
</dbReference>
<evidence type="ECO:0000313" key="8">
    <source>
        <dbReference type="EMBL" id="SEG92244.1"/>
    </source>
</evidence>
<proteinExistence type="inferred from homology"/>
<evidence type="ECO:0000256" key="1">
    <source>
        <dbReference type="ARBA" id="ARBA00006285"/>
    </source>
</evidence>
<evidence type="ECO:0000259" key="6">
    <source>
        <dbReference type="Pfam" id="PF00728"/>
    </source>
</evidence>
<dbReference type="CDD" id="cd23386">
    <property type="entry name" value="beta-trefoil_Ricin_LNBase"/>
    <property type="match status" value="1"/>
</dbReference>
<keyword evidence="3" id="KW-0326">Glycosidase</keyword>
<dbReference type="GO" id="GO:0005975">
    <property type="term" value="P:carbohydrate metabolic process"/>
    <property type="evidence" value="ECO:0007669"/>
    <property type="project" value="InterPro"/>
</dbReference>
<dbReference type="Gene3D" id="2.80.10.50">
    <property type="match status" value="1"/>
</dbReference>
<name>A0A1H6E5I3_9ACTN</name>
<comment type="similarity">
    <text evidence="1">Belongs to the glycosyl hydrolase 20 family.</text>
</comment>
<feature type="active site" description="Proton donor" evidence="4">
    <location>
        <position position="337"/>
    </location>
</feature>
<evidence type="ECO:0000256" key="5">
    <source>
        <dbReference type="SAM" id="MobiDB-lite"/>
    </source>
</evidence>
<evidence type="ECO:0000259" key="7">
    <source>
        <dbReference type="Pfam" id="PF02838"/>
    </source>
</evidence>
<feature type="domain" description="Glycoside hydrolase family 20 catalytic" evidence="6">
    <location>
        <begin position="213"/>
        <end position="506"/>
    </location>
</feature>
<dbReference type="Gene3D" id="3.20.20.80">
    <property type="entry name" value="Glycosidases"/>
    <property type="match status" value="1"/>
</dbReference>
<evidence type="ECO:0000256" key="2">
    <source>
        <dbReference type="ARBA" id="ARBA00022801"/>
    </source>
</evidence>
<dbReference type="PANTHER" id="PTHR43678">
    <property type="entry name" value="PUTATIVE (AFU_ORTHOLOGUE AFUA_2G00640)-RELATED"/>
    <property type="match status" value="1"/>
</dbReference>
<dbReference type="InterPro" id="IPR017853">
    <property type="entry name" value="GH"/>
</dbReference>
<keyword evidence="2" id="KW-0378">Hydrolase</keyword>
<evidence type="ECO:0000256" key="4">
    <source>
        <dbReference type="PIRSR" id="PIRSR625705-1"/>
    </source>
</evidence>
<keyword evidence="9" id="KW-1185">Reference proteome</keyword>
<dbReference type="Gene3D" id="3.30.379.10">
    <property type="entry name" value="Chitobiase/beta-hexosaminidase domain 2-like"/>
    <property type="match status" value="1"/>
</dbReference>
<dbReference type="SUPFAM" id="SSF51445">
    <property type="entry name" value="(Trans)glycosidases"/>
    <property type="match status" value="1"/>
</dbReference>
<dbReference type="InterPro" id="IPR015883">
    <property type="entry name" value="Glyco_hydro_20_cat"/>
</dbReference>
<organism evidence="8 9">
    <name type="scientific">Actinacidiphila yanglinensis</name>
    <dbReference type="NCBI Taxonomy" id="310779"/>
    <lineage>
        <taxon>Bacteria</taxon>
        <taxon>Bacillati</taxon>
        <taxon>Actinomycetota</taxon>
        <taxon>Actinomycetes</taxon>
        <taxon>Kitasatosporales</taxon>
        <taxon>Streptomycetaceae</taxon>
        <taxon>Actinacidiphila</taxon>
    </lineage>
</organism>
<dbReference type="AlphaFoldDB" id="A0A1H6E5I3"/>
<protein>
    <submittedName>
        <fullName evidence="8">Hexosaminidase</fullName>
    </submittedName>
</protein>
<feature type="domain" description="Beta-hexosaminidase bacterial type N-terminal" evidence="7">
    <location>
        <begin position="74"/>
        <end position="193"/>
    </location>
</feature>
<dbReference type="SUPFAM" id="SSF55545">
    <property type="entry name" value="beta-N-acetylhexosaminidase-like domain"/>
    <property type="match status" value="1"/>
</dbReference>
<dbReference type="InterPro" id="IPR052764">
    <property type="entry name" value="GH20_Enzymes"/>
</dbReference>
<reference evidence="8 9" key="1">
    <citation type="submission" date="2016-10" db="EMBL/GenBank/DDBJ databases">
        <authorList>
            <person name="de Groot N.N."/>
        </authorList>
    </citation>
    <scope>NUCLEOTIDE SEQUENCE [LARGE SCALE GENOMIC DNA]</scope>
    <source>
        <strain evidence="8 9">CGMCC 4.2023</strain>
    </source>
</reference>
<dbReference type="Pfam" id="PF02838">
    <property type="entry name" value="Glyco_hydro_20b"/>
    <property type="match status" value="1"/>
</dbReference>
<dbReference type="InterPro" id="IPR035992">
    <property type="entry name" value="Ricin_B-like_lectins"/>
</dbReference>
<dbReference type="EMBL" id="FNVU01000025">
    <property type="protein sequence ID" value="SEG92244.1"/>
    <property type="molecule type" value="Genomic_DNA"/>
</dbReference>
<accession>A0A1H6E5I3</accession>
<dbReference type="Pfam" id="PF00728">
    <property type="entry name" value="Glyco_hydro_20"/>
    <property type="match status" value="1"/>
</dbReference>
<dbReference type="PROSITE" id="PS50231">
    <property type="entry name" value="RICIN_B_LECTIN"/>
    <property type="match status" value="1"/>
</dbReference>
<dbReference type="GO" id="GO:0004563">
    <property type="term" value="F:beta-N-acetylhexosaminidase activity"/>
    <property type="evidence" value="ECO:0007669"/>
    <property type="project" value="InterPro"/>
</dbReference>
<dbReference type="PRINTS" id="PR00738">
    <property type="entry name" value="GLHYDRLASE20"/>
</dbReference>
<dbReference type="InterPro" id="IPR015882">
    <property type="entry name" value="HEX_bac_N"/>
</dbReference>
<dbReference type="OrthoDB" id="9763537at2"/>
<feature type="region of interest" description="Disordered" evidence="5">
    <location>
        <begin position="1"/>
        <end position="22"/>
    </location>
</feature>
<sequence length="685" mass="73309">MTSLDEDRPGGTRRTAPPPAWRRHAAAVLRRPSAGAAAVCLGLTAALLAGAGTGTASAGTAPATATAAADSATPALIPALDNWKAADGSLRLGPTSRIDTDAANRATAVTLAADLRDAHGWRLPVVGGPARPGDIVLRTDAKRTDLGAEGYELGVGAEASVTGRTGDGVFYGTRTILQLLATSAALPHGSTTDVPAARERAVGVCACYTYNTDAWFDRLIKDMAYLKLNTLHLELKVRNDEYPAVNTFSYYTKPEVRALVALAAKYHITVIPEINSPGHVDPYITPYPDLQLTNADGVKDPTRLDVTNPASFTFYTHLIDNDLSVFPGPYFHMGADEYMVNSAYGNFPQLLTYARQKFGPNATAQDAYIDFVNRVDAYVRSKGRTLRIWNDGLTGDNTVPLNKDIVIEHWLPEKVTTQQLLDDGYQVMNATDAWYYVRGGYQPDAERLYDADWSPLDFADQTVTDTGSRVTGAEYMVWPDNYGKENENAVQNGMFTSLRAFAQGVWGSPRPTADYTGFTALANALGHAPGWGPQWVQPLPEGSYRLSDSGGALSAPASSTGAAPAPGTALITGHSAGTWHLVPTSDGYYQLVDTDGGLCADMSRGTTNNMHVVEQADAGATAESCVASSESQKWQLEPVPGGYRVVNAITQLTLQSPRAWGPVVQEPRDIATGDVWRFTAVKGQS</sequence>
<evidence type="ECO:0000313" key="9">
    <source>
        <dbReference type="Proteomes" id="UP000236754"/>
    </source>
</evidence>
<dbReference type="InterPro" id="IPR029018">
    <property type="entry name" value="Hex-like_dom2"/>
</dbReference>
<dbReference type="InterPro" id="IPR025705">
    <property type="entry name" value="Beta_hexosaminidase_sua/sub"/>
</dbReference>
<dbReference type="PANTHER" id="PTHR43678:SF1">
    <property type="entry name" value="BETA-N-ACETYLHEXOSAMINIDASE"/>
    <property type="match status" value="1"/>
</dbReference>
<dbReference type="SUPFAM" id="SSF50370">
    <property type="entry name" value="Ricin B-like lectins"/>
    <property type="match status" value="1"/>
</dbReference>
<feature type="compositionally biased region" description="Basic and acidic residues" evidence="5">
    <location>
        <begin position="1"/>
        <end position="10"/>
    </location>
</feature>
<gene>
    <name evidence="8" type="ORF">SAMN05216223_12597</name>
</gene>
<evidence type="ECO:0000256" key="3">
    <source>
        <dbReference type="ARBA" id="ARBA00023295"/>
    </source>
</evidence>
<dbReference type="Proteomes" id="UP000236754">
    <property type="component" value="Unassembled WGS sequence"/>
</dbReference>